<gene>
    <name evidence="5" type="primary">kptA</name>
    <name evidence="6" type="ORF">ADL15_02505</name>
</gene>
<dbReference type="InterPro" id="IPR042081">
    <property type="entry name" value="RNA_2'-PTrans_C"/>
</dbReference>
<evidence type="ECO:0000313" key="6">
    <source>
        <dbReference type="EMBL" id="KUL42037.1"/>
    </source>
</evidence>
<dbReference type="PANTHER" id="PTHR12684:SF2">
    <property type="entry name" value="TRNA 2'-PHOSPHOTRANSFERASE 1"/>
    <property type="match status" value="1"/>
</dbReference>
<keyword evidence="7" id="KW-1185">Reference proteome</keyword>
<dbReference type="InterPro" id="IPR022928">
    <property type="entry name" value="RNA_2'-PTrans_KptA"/>
</dbReference>
<evidence type="ECO:0000256" key="3">
    <source>
        <dbReference type="ARBA" id="ARBA00023027"/>
    </source>
</evidence>
<dbReference type="Proteomes" id="UP000053244">
    <property type="component" value="Unassembled WGS sequence"/>
</dbReference>
<dbReference type="Pfam" id="PF01885">
    <property type="entry name" value="PTS_2-RNA"/>
    <property type="match status" value="1"/>
</dbReference>
<comment type="caution">
    <text evidence="6">The sequence shown here is derived from an EMBL/GenBank/DDBJ whole genome shotgun (WGS) entry which is preliminary data.</text>
</comment>
<comment type="function">
    <text evidence="4 5">Removes the 2'-phosphate from RNA via an intermediate in which the phosphate is ADP-ribosylated by NAD followed by a presumed transesterification to release the RNA and generate ADP-ribose 1''-2''-cyclic phosphate (APPR&gt;P). May function as an ADP-ribosylase.</text>
</comment>
<keyword evidence="2 5" id="KW-0808">Transferase</keyword>
<evidence type="ECO:0000256" key="1">
    <source>
        <dbReference type="ARBA" id="ARBA00009836"/>
    </source>
</evidence>
<dbReference type="Gene3D" id="1.10.10.970">
    <property type="entry name" value="RNA 2'-phosphotransferase, Tpt1/KptA family, N-terminal domain"/>
    <property type="match status" value="1"/>
</dbReference>
<dbReference type="RefSeq" id="WP_067684712.1">
    <property type="nucleotide sequence ID" value="NZ_LLZH01000006.1"/>
</dbReference>
<dbReference type="SUPFAM" id="SSF56399">
    <property type="entry name" value="ADP-ribosylation"/>
    <property type="match status" value="1"/>
</dbReference>
<evidence type="ECO:0000256" key="5">
    <source>
        <dbReference type="HAMAP-Rule" id="MF_00299"/>
    </source>
</evidence>
<dbReference type="PANTHER" id="PTHR12684">
    <property type="entry name" value="PUTATIVE PHOSPHOTRANSFERASE"/>
    <property type="match status" value="1"/>
</dbReference>
<dbReference type="InterPro" id="IPR002745">
    <property type="entry name" value="Ptrans_KptA/Tpt1"/>
</dbReference>
<evidence type="ECO:0000256" key="2">
    <source>
        <dbReference type="ARBA" id="ARBA00022679"/>
    </source>
</evidence>
<protein>
    <recommendedName>
        <fullName evidence="5">Probable RNA 2'-phosphotransferase</fullName>
        <ecNumber evidence="5">2.7.1.-</ecNumber>
    </recommendedName>
</protein>
<dbReference type="GO" id="GO:0003950">
    <property type="term" value="F:NAD+ poly-ADP-ribosyltransferase activity"/>
    <property type="evidence" value="ECO:0007669"/>
    <property type="project" value="InterPro"/>
</dbReference>
<dbReference type="OrthoDB" id="4537997at2"/>
<keyword evidence="3 5" id="KW-0520">NAD</keyword>
<dbReference type="HAMAP" id="MF_00299">
    <property type="entry name" value="KptA"/>
    <property type="match status" value="1"/>
</dbReference>
<evidence type="ECO:0000313" key="7">
    <source>
        <dbReference type="Proteomes" id="UP000053244"/>
    </source>
</evidence>
<dbReference type="EMBL" id="LLZH01000006">
    <property type="protein sequence ID" value="KUL42037.1"/>
    <property type="molecule type" value="Genomic_DNA"/>
</dbReference>
<name>A0A0X3VC87_9ACTN</name>
<dbReference type="AlphaFoldDB" id="A0A0X3VC87"/>
<reference evidence="6 7" key="1">
    <citation type="submission" date="2015-10" db="EMBL/GenBank/DDBJ databases">
        <authorList>
            <person name="Gilbert D.G."/>
        </authorList>
    </citation>
    <scope>NUCLEOTIDE SEQUENCE [LARGE SCALE GENOMIC DNA]</scope>
    <source>
        <strain evidence="6 7">NRRL B-16712</strain>
    </source>
</reference>
<sequence length="188" mass="20473">MTTLTKDQVRLSRRMSLVLRHRPETAGLTLDTGGWVPVDTFLTALRISRAELDAVVAFNDKSRFAVATGADGVERIRASQGHSRRVEVDLDLPPADPPPTLYHGTPRENLTSIMRDGLRPRSRHHVHLSVDVPTALKVGGRRSADVVVLSVTAATMAAGGHVFHCSDNGVWLTSVVPPEHLSVKRTNP</sequence>
<evidence type="ECO:0000256" key="4">
    <source>
        <dbReference type="ARBA" id="ARBA00025212"/>
    </source>
</evidence>
<dbReference type="GO" id="GO:0000215">
    <property type="term" value="F:tRNA 2'-phosphotransferase activity"/>
    <property type="evidence" value="ECO:0007669"/>
    <property type="project" value="TreeGrafter"/>
</dbReference>
<dbReference type="InterPro" id="IPR042080">
    <property type="entry name" value="RNA_2'-PTrans_N"/>
</dbReference>
<dbReference type="GO" id="GO:0006388">
    <property type="term" value="P:tRNA splicing, via endonucleolytic cleavage and ligation"/>
    <property type="evidence" value="ECO:0007669"/>
    <property type="project" value="UniProtKB-UniRule"/>
</dbReference>
<proteinExistence type="inferred from homology"/>
<dbReference type="EC" id="2.7.1.-" evidence="5"/>
<comment type="similarity">
    <text evidence="1 5">Belongs to the KptA/TPT1 family.</text>
</comment>
<accession>A0A0X3VC87</accession>
<organism evidence="6 7">
    <name type="scientific">Actinoplanes awajinensis subsp. mycoplanecinus</name>
    <dbReference type="NCBI Taxonomy" id="135947"/>
    <lineage>
        <taxon>Bacteria</taxon>
        <taxon>Bacillati</taxon>
        <taxon>Actinomycetota</taxon>
        <taxon>Actinomycetes</taxon>
        <taxon>Micromonosporales</taxon>
        <taxon>Micromonosporaceae</taxon>
        <taxon>Actinoplanes</taxon>
    </lineage>
</organism>
<dbReference type="Gene3D" id="3.20.170.30">
    <property type="match status" value="1"/>
</dbReference>